<dbReference type="Pfam" id="PF13579">
    <property type="entry name" value="Glyco_trans_4_4"/>
    <property type="match status" value="1"/>
</dbReference>
<dbReference type="EMBL" id="JAVRBG010000007">
    <property type="protein sequence ID" value="MDT0294646.1"/>
    <property type="molecule type" value="Genomic_DNA"/>
</dbReference>
<gene>
    <name evidence="2" type="ORF">RLT85_08365</name>
</gene>
<dbReference type="PANTHER" id="PTHR45947:SF3">
    <property type="entry name" value="SULFOQUINOVOSYL TRANSFERASE SQD2"/>
    <property type="match status" value="1"/>
</dbReference>
<dbReference type="PANTHER" id="PTHR45947">
    <property type="entry name" value="SULFOQUINOVOSYL TRANSFERASE SQD2"/>
    <property type="match status" value="1"/>
</dbReference>
<protein>
    <submittedName>
        <fullName evidence="2">Glycosyltransferase family 4 protein</fullName>
    </submittedName>
</protein>
<proteinExistence type="predicted"/>
<feature type="domain" description="Glycosyltransferase subfamily 4-like N-terminal" evidence="1">
    <location>
        <begin position="17"/>
        <end position="190"/>
    </location>
</feature>
<organism evidence="2 3">
    <name type="scientific">Mesonia ostreae</name>
    <dbReference type="NCBI Taxonomy" id="861110"/>
    <lineage>
        <taxon>Bacteria</taxon>
        <taxon>Pseudomonadati</taxon>
        <taxon>Bacteroidota</taxon>
        <taxon>Flavobacteriia</taxon>
        <taxon>Flavobacteriales</taxon>
        <taxon>Flavobacteriaceae</taxon>
        <taxon>Mesonia</taxon>
    </lineage>
</organism>
<dbReference type="InterPro" id="IPR028098">
    <property type="entry name" value="Glyco_trans_4-like_N"/>
</dbReference>
<keyword evidence="3" id="KW-1185">Reference proteome</keyword>
<dbReference type="Proteomes" id="UP001182991">
    <property type="component" value="Unassembled WGS sequence"/>
</dbReference>
<dbReference type="CDD" id="cd03794">
    <property type="entry name" value="GT4_WbuB-like"/>
    <property type="match status" value="1"/>
</dbReference>
<comment type="caution">
    <text evidence="2">The sequence shown here is derived from an EMBL/GenBank/DDBJ whole genome shotgun (WGS) entry which is preliminary data.</text>
</comment>
<dbReference type="Pfam" id="PF13692">
    <property type="entry name" value="Glyco_trans_1_4"/>
    <property type="match status" value="1"/>
</dbReference>
<dbReference type="InterPro" id="IPR050194">
    <property type="entry name" value="Glycosyltransferase_grp1"/>
</dbReference>
<dbReference type="RefSeq" id="WP_311401579.1">
    <property type="nucleotide sequence ID" value="NZ_JAVRBG010000007.1"/>
</dbReference>
<dbReference type="SUPFAM" id="SSF53756">
    <property type="entry name" value="UDP-Glycosyltransferase/glycogen phosphorylase"/>
    <property type="match status" value="1"/>
</dbReference>
<sequence>MKEICIITNYFPPETGAASNRIAKLAVGLKERGFKVNVVCPLPNYPKGKIFEDYQGKWNVKENYKGIEVHRLWVYANNSSNKFARLFSMVSFSMSLGIFKLFQPKSFPKNIIIQSPPLIIANTALRLFSNQKRKLILNVSDLWPSAGYELGALQKGKFYSILEKMEAYNYKKANLVLGQSQEILERVVSIFPEQDTFLYRNFPEAPKWKDFRLTEEKQPIKLIYAGLLGIAQGIVKLCQHIELGDKELHIYGAGAEKDALEDYLKNTNKNIFYHGEVSREKLLQKLPEYHLALVPLVNAIYGSTPSKIYEMAHNGLPMLYFAGGEGEKVIQDYKLGYTVTPGDFGALNNRIAHLELRELLEFKQQVLTTARTHFNIEKQLDELADRLS</sequence>
<evidence type="ECO:0000259" key="1">
    <source>
        <dbReference type="Pfam" id="PF13579"/>
    </source>
</evidence>
<dbReference type="Gene3D" id="3.40.50.2000">
    <property type="entry name" value="Glycogen Phosphorylase B"/>
    <property type="match status" value="2"/>
</dbReference>
<evidence type="ECO:0000313" key="2">
    <source>
        <dbReference type="EMBL" id="MDT0294646.1"/>
    </source>
</evidence>
<evidence type="ECO:0000313" key="3">
    <source>
        <dbReference type="Proteomes" id="UP001182991"/>
    </source>
</evidence>
<accession>A0ABU2KIV3</accession>
<reference evidence="3" key="1">
    <citation type="submission" date="2023-07" db="EMBL/GenBank/DDBJ databases">
        <title>Isolating and identifying novel microbial strains from the Mariana Trench.</title>
        <authorList>
            <person name="Fu H."/>
        </authorList>
    </citation>
    <scope>NUCLEOTIDE SEQUENCE [LARGE SCALE GENOMIC DNA]</scope>
    <source>
        <strain evidence="3">T-y2</strain>
    </source>
</reference>
<name>A0ABU2KIV3_9FLAO</name>